<feature type="region of interest" description="Disordered" evidence="1">
    <location>
        <begin position="1"/>
        <end position="21"/>
    </location>
</feature>
<reference evidence="2 3" key="1">
    <citation type="submission" date="2021-01" db="EMBL/GenBank/DDBJ databases">
        <title>Whole genome shotgun sequence of Catellatospora coxensis NBRC 107359.</title>
        <authorList>
            <person name="Komaki H."/>
            <person name="Tamura T."/>
        </authorList>
    </citation>
    <scope>NUCLEOTIDE SEQUENCE [LARGE SCALE GENOMIC DNA]</scope>
    <source>
        <strain evidence="2 3">NBRC 107359</strain>
    </source>
</reference>
<sequence length="55" mass="5690">MGVVAALAEPTATASDTAASTDTAPATRTFLSFRDMRASTGRTGPAHLLGKLTYY</sequence>
<organism evidence="2 3">
    <name type="scientific">Catellatospora coxensis</name>
    <dbReference type="NCBI Taxonomy" id="310354"/>
    <lineage>
        <taxon>Bacteria</taxon>
        <taxon>Bacillati</taxon>
        <taxon>Actinomycetota</taxon>
        <taxon>Actinomycetes</taxon>
        <taxon>Micromonosporales</taxon>
        <taxon>Micromonosporaceae</taxon>
        <taxon>Catellatospora</taxon>
    </lineage>
</organism>
<evidence type="ECO:0000313" key="3">
    <source>
        <dbReference type="Proteomes" id="UP000630887"/>
    </source>
</evidence>
<proteinExistence type="predicted"/>
<evidence type="ECO:0000256" key="1">
    <source>
        <dbReference type="SAM" id="MobiDB-lite"/>
    </source>
</evidence>
<dbReference type="AlphaFoldDB" id="A0A8J3KT07"/>
<dbReference type="EMBL" id="BONI01000024">
    <property type="protein sequence ID" value="GIG06560.1"/>
    <property type="molecule type" value="Genomic_DNA"/>
</dbReference>
<gene>
    <name evidence="2" type="ORF">Cco03nite_32600</name>
</gene>
<evidence type="ECO:0000313" key="2">
    <source>
        <dbReference type="EMBL" id="GIG06560.1"/>
    </source>
</evidence>
<dbReference type="Proteomes" id="UP000630887">
    <property type="component" value="Unassembled WGS sequence"/>
</dbReference>
<keyword evidence="3" id="KW-1185">Reference proteome</keyword>
<accession>A0A8J3KT07</accession>
<feature type="compositionally biased region" description="Low complexity" evidence="1">
    <location>
        <begin position="10"/>
        <end position="21"/>
    </location>
</feature>
<name>A0A8J3KT07_9ACTN</name>
<comment type="caution">
    <text evidence="2">The sequence shown here is derived from an EMBL/GenBank/DDBJ whole genome shotgun (WGS) entry which is preliminary data.</text>
</comment>
<protein>
    <submittedName>
        <fullName evidence="2">Uncharacterized protein</fullName>
    </submittedName>
</protein>